<evidence type="ECO:0000313" key="10">
    <source>
        <dbReference type="EnsemblMetazoa" id="PHUM221100-PA"/>
    </source>
</evidence>
<dbReference type="FunCoup" id="E0VI53">
    <property type="interactions" value="2008"/>
</dbReference>
<comment type="catalytic activity">
    <reaction evidence="7">
        <text>L-cysteinyl-[protein] + hexadecanoyl-CoA = S-hexadecanoyl-L-cysteinyl-[protein] + CoA</text>
        <dbReference type="Rhea" id="RHEA:36683"/>
        <dbReference type="Rhea" id="RHEA-COMP:10131"/>
        <dbReference type="Rhea" id="RHEA-COMP:11032"/>
        <dbReference type="ChEBI" id="CHEBI:29950"/>
        <dbReference type="ChEBI" id="CHEBI:57287"/>
        <dbReference type="ChEBI" id="CHEBI:57379"/>
        <dbReference type="ChEBI" id="CHEBI:74151"/>
        <dbReference type="EC" id="2.3.1.225"/>
    </reaction>
</comment>
<comment type="subcellular location">
    <subcellularLocation>
        <location evidence="1">Membrane</location>
        <topology evidence="1">Multi-pass membrane protein</topology>
    </subcellularLocation>
</comment>
<keyword evidence="3 7" id="KW-0812">Transmembrane</keyword>
<feature type="transmembrane region" description="Helical" evidence="7">
    <location>
        <begin position="179"/>
        <end position="210"/>
    </location>
</feature>
<accession>E0VI53</accession>
<dbReference type="InterPro" id="IPR036028">
    <property type="entry name" value="SH3-like_dom_sf"/>
</dbReference>
<evidence type="ECO:0000256" key="3">
    <source>
        <dbReference type="ARBA" id="ARBA00022692"/>
    </source>
</evidence>
<proteinExistence type="inferred from homology"/>
<evidence type="ECO:0000313" key="11">
    <source>
        <dbReference type="Proteomes" id="UP000009046"/>
    </source>
</evidence>
<dbReference type="GO" id="GO:0019706">
    <property type="term" value="F:protein-cysteine S-palmitoyltransferase activity"/>
    <property type="evidence" value="ECO:0007669"/>
    <property type="project" value="UniProtKB-EC"/>
</dbReference>
<dbReference type="VEuPathDB" id="VectorBase:PHUM221100"/>
<dbReference type="STRING" id="121224.E0VI53"/>
<evidence type="ECO:0000256" key="5">
    <source>
        <dbReference type="ARBA" id="ARBA00023136"/>
    </source>
</evidence>
<dbReference type="InterPro" id="IPR001594">
    <property type="entry name" value="Palmitoyltrfase_DHHC"/>
</dbReference>
<evidence type="ECO:0000256" key="2">
    <source>
        <dbReference type="ARBA" id="ARBA00022679"/>
    </source>
</evidence>
<dbReference type="CTD" id="8237757"/>
<dbReference type="SUPFAM" id="SSF50044">
    <property type="entry name" value="SH3-domain"/>
    <property type="match status" value="1"/>
</dbReference>
<keyword evidence="6 7" id="KW-0012">Acyltransferase</keyword>
<evidence type="ECO:0000256" key="7">
    <source>
        <dbReference type="RuleBase" id="RU079119"/>
    </source>
</evidence>
<organism>
    <name type="scientific">Pediculus humanus subsp. corporis</name>
    <name type="common">Body louse</name>
    <dbReference type="NCBI Taxonomy" id="121224"/>
    <lineage>
        <taxon>Eukaryota</taxon>
        <taxon>Metazoa</taxon>
        <taxon>Ecdysozoa</taxon>
        <taxon>Arthropoda</taxon>
        <taxon>Hexapoda</taxon>
        <taxon>Insecta</taxon>
        <taxon>Pterygota</taxon>
        <taxon>Neoptera</taxon>
        <taxon>Paraneoptera</taxon>
        <taxon>Psocodea</taxon>
        <taxon>Troctomorpha</taxon>
        <taxon>Phthiraptera</taxon>
        <taxon>Anoplura</taxon>
        <taxon>Pediculidae</taxon>
        <taxon>Pediculus</taxon>
    </lineage>
</organism>
<evidence type="ECO:0000259" key="8">
    <source>
        <dbReference type="Pfam" id="PF01529"/>
    </source>
</evidence>
<protein>
    <recommendedName>
        <fullName evidence="7">Palmitoyltransferase</fullName>
        <ecNumber evidence="7">2.3.1.225</ecNumber>
    </recommendedName>
</protein>
<evidence type="ECO:0000256" key="1">
    <source>
        <dbReference type="ARBA" id="ARBA00004141"/>
    </source>
</evidence>
<dbReference type="HOGENOM" id="CLU_044394_1_0_1"/>
<dbReference type="InterPro" id="IPR039859">
    <property type="entry name" value="PFA4/ZDH16/20/ERF2-like"/>
</dbReference>
<name>E0VI53_PEDHC</name>
<reference evidence="10" key="3">
    <citation type="submission" date="2020-05" db="UniProtKB">
        <authorList>
            <consortium name="EnsemblMetazoa"/>
        </authorList>
    </citation>
    <scope>IDENTIFICATION</scope>
    <source>
        <strain evidence="10">USDA</strain>
    </source>
</reference>
<feature type="transmembrane region" description="Helical" evidence="7">
    <location>
        <begin position="45"/>
        <end position="67"/>
    </location>
</feature>
<dbReference type="AlphaFoldDB" id="E0VI53"/>
<comment type="similarity">
    <text evidence="7">Belongs to the DHHC palmitoyltransferase family.</text>
</comment>
<dbReference type="PROSITE" id="PS50216">
    <property type="entry name" value="DHHC"/>
    <property type="match status" value="1"/>
</dbReference>
<dbReference type="EnsemblMetazoa" id="PHUM221100-RA">
    <property type="protein sequence ID" value="PHUM221100-PA"/>
    <property type="gene ID" value="PHUM221100"/>
</dbReference>
<evidence type="ECO:0000256" key="6">
    <source>
        <dbReference type="ARBA" id="ARBA00023315"/>
    </source>
</evidence>
<reference evidence="9" key="2">
    <citation type="submission" date="2007-04" db="EMBL/GenBank/DDBJ databases">
        <title>The genome of the human body louse.</title>
        <authorList>
            <consortium name="The Human Body Louse Genome Consortium"/>
            <person name="Kirkness E."/>
            <person name="Walenz B."/>
            <person name="Hass B."/>
            <person name="Bruggner R."/>
            <person name="Strausberg R."/>
        </authorList>
    </citation>
    <scope>NUCLEOTIDE SEQUENCE</scope>
    <source>
        <strain evidence="9">USDA</strain>
    </source>
</reference>
<dbReference type="OMA" id="GCIHAAI"/>
<comment type="domain">
    <text evidence="7">The DHHC domain is required for palmitoyltransferase activity.</text>
</comment>
<reference evidence="9" key="1">
    <citation type="submission" date="2007-04" db="EMBL/GenBank/DDBJ databases">
        <title>Annotation of Pediculus humanus corporis strain USDA.</title>
        <authorList>
            <person name="Kirkness E."/>
            <person name="Hannick L."/>
            <person name="Hass B."/>
            <person name="Bruggner R."/>
            <person name="Lawson D."/>
            <person name="Bidwell S."/>
            <person name="Joardar V."/>
            <person name="Caler E."/>
            <person name="Walenz B."/>
            <person name="Inman J."/>
            <person name="Schobel S."/>
            <person name="Galinsky K."/>
            <person name="Amedeo P."/>
            <person name="Strausberg R."/>
        </authorList>
    </citation>
    <scope>NUCLEOTIDE SEQUENCE</scope>
    <source>
        <strain evidence="9">USDA</strain>
    </source>
</reference>
<evidence type="ECO:0000313" key="9">
    <source>
        <dbReference type="EMBL" id="EEB13059.1"/>
    </source>
</evidence>
<feature type="domain" description="Palmitoyltransferase DHHC" evidence="8">
    <location>
        <begin position="85"/>
        <end position="225"/>
    </location>
</feature>
<keyword evidence="2 7" id="KW-0808">Transferase</keyword>
<dbReference type="EC" id="2.3.1.225" evidence="7"/>
<feature type="transmembrane region" description="Helical" evidence="7">
    <location>
        <begin position="12"/>
        <end position="33"/>
    </location>
</feature>
<dbReference type="OrthoDB" id="331948at2759"/>
<keyword evidence="5 7" id="KW-0472">Membrane</keyword>
<dbReference type="PANTHER" id="PTHR12246">
    <property type="entry name" value="PALMITOYLTRANSFERASE ZDHHC16"/>
    <property type="match status" value="1"/>
</dbReference>
<dbReference type="KEGG" id="phu:Phum_PHUM221100"/>
<dbReference type="EMBL" id="AAZO01002553">
    <property type="status" value="NOT_ANNOTATED_CDS"/>
    <property type="molecule type" value="Genomic_DNA"/>
</dbReference>
<dbReference type="EMBL" id="DS235184">
    <property type="protein sequence ID" value="EEB13059.1"/>
    <property type="molecule type" value="Genomic_DNA"/>
</dbReference>
<dbReference type="Proteomes" id="UP000009046">
    <property type="component" value="Unassembled WGS sequence"/>
</dbReference>
<dbReference type="GO" id="GO:0016020">
    <property type="term" value="C:membrane"/>
    <property type="evidence" value="ECO:0007669"/>
    <property type="project" value="UniProtKB-SubCell"/>
</dbReference>
<dbReference type="RefSeq" id="XP_002425797.1">
    <property type="nucleotide sequence ID" value="XM_002425752.1"/>
</dbReference>
<keyword evidence="4 7" id="KW-1133">Transmembrane helix</keyword>
<dbReference type="eggNOG" id="KOG1314">
    <property type="taxonomic scope" value="Eukaryota"/>
</dbReference>
<keyword evidence="11" id="KW-1185">Reference proteome</keyword>
<dbReference type="Pfam" id="PF01529">
    <property type="entry name" value="DHHC"/>
    <property type="match status" value="1"/>
</dbReference>
<dbReference type="GeneID" id="8237757"/>
<feature type="transmembrane region" description="Helical" evidence="7">
    <location>
        <begin position="133"/>
        <end position="159"/>
    </location>
</feature>
<evidence type="ECO:0000256" key="4">
    <source>
        <dbReference type="ARBA" id="ARBA00022989"/>
    </source>
</evidence>
<sequence length="400" mass="45591">MCVTPFDRLYGWGPIITLLIIKIVSLTTVYCNAQWWPPQHSIGGLLNATTFLFLCVLVISNFLSTVFNGPGFLPKEWKPGNSDTKYLQFCNVCLGYKAPRSHHCKKCQRCVLKMDHHCPWINTCVGFKNQAQFILFLLFAFCACIQSTVILSCSLYRALNRTWKFKGWYLHFGRGTDPLVTLSGIGTVSCVFSLGLSIGVVLGVGILLFFQVRSVMRNQTGIEDWIVDKAVHRRLVAHAKGEPIEPFVFPYNLGLVQNVLQVFNRDLTPIGDGIYWSIASNLNCDQYTLTREQIEQKSEKKSRAKPYAVVKKYSGRWFPVVFGFKVLFSIPCTDENRLRLNVGDNVLVTRWRKNWLFGEMINKEGGDQIEQKGWFPRCCVIEINGNKLSKSVTDDDKKTR</sequence>
<dbReference type="InParanoid" id="E0VI53"/>
<gene>
    <name evidence="10" type="primary">8237757</name>
    <name evidence="9" type="ORF">Phum_PHUM221100</name>
</gene>